<dbReference type="GO" id="GO:0050490">
    <property type="term" value="F:1,4-lactonase activity"/>
    <property type="evidence" value="ECO:0007669"/>
    <property type="project" value="UniProtKB-EC"/>
</dbReference>
<protein>
    <submittedName>
        <fullName evidence="3">Phospho-furanose lactonase</fullName>
        <ecNumber evidence="3">3.1.1.25</ecNumber>
    </submittedName>
</protein>
<proteinExistence type="predicted"/>
<dbReference type="PROSITE" id="PS51347">
    <property type="entry name" value="PHOSPHOTRIESTERASE_2"/>
    <property type="match status" value="1"/>
</dbReference>
<evidence type="ECO:0000256" key="1">
    <source>
        <dbReference type="ARBA" id="ARBA00022723"/>
    </source>
</evidence>
<sequence>MAFYTAEHWIFQWDTDRLADLFEREISDGMFEFCDNAPPVSPFLPWRAGQIKTALEPEGITGKRRTLLLAAAQASARTHAPLMVHVERGSDPIALADFWESNGVPPQKMIFCHMDRMVDSLETHKELCRKGAYLEYDTIGRLKYHTDEREAEIIEQIASSGYLSQLLLSLDTTRARLKSYGGDIGICYLIESFFPFLKARGFSEQSLQQLQQQNPATVYAFACN</sequence>
<organism evidence="3">
    <name type="scientific">bioreactor metagenome</name>
    <dbReference type="NCBI Taxonomy" id="1076179"/>
    <lineage>
        <taxon>unclassified sequences</taxon>
        <taxon>metagenomes</taxon>
        <taxon>ecological metagenomes</taxon>
    </lineage>
</organism>
<dbReference type="InterPro" id="IPR032466">
    <property type="entry name" value="Metal_Hydrolase"/>
</dbReference>
<dbReference type="PANTHER" id="PTHR10819">
    <property type="entry name" value="PHOSPHOTRIESTERASE-RELATED"/>
    <property type="match status" value="1"/>
</dbReference>
<dbReference type="GO" id="GO:0008270">
    <property type="term" value="F:zinc ion binding"/>
    <property type="evidence" value="ECO:0007669"/>
    <property type="project" value="InterPro"/>
</dbReference>
<dbReference type="AlphaFoldDB" id="A0A645H1C9"/>
<dbReference type="Pfam" id="PF02126">
    <property type="entry name" value="PTE"/>
    <property type="match status" value="1"/>
</dbReference>
<keyword evidence="2 3" id="KW-0378">Hydrolase</keyword>
<comment type="caution">
    <text evidence="3">The sequence shown here is derived from an EMBL/GenBank/DDBJ whole genome shotgun (WGS) entry which is preliminary data.</text>
</comment>
<evidence type="ECO:0000313" key="3">
    <source>
        <dbReference type="EMBL" id="MPN32808.1"/>
    </source>
</evidence>
<gene>
    <name evidence="3" type="ORF">SDC9_180288</name>
</gene>
<reference evidence="3" key="1">
    <citation type="submission" date="2019-08" db="EMBL/GenBank/DDBJ databases">
        <authorList>
            <person name="Kucharzyk K."/>
            <person name="Murdoch R.W."/>
            <person name="Higgins S."/>
            <person name="Loffler F."/>
        </authorList>
    </citation>
    <scope>NUCLEOTIDE SEQUENCE</scope>
</reference>
<dbReference type="PANTHER" id="PTHR10819:SF3">
    <property type="entry name" value="PHOSPHOTRIESTERASE-RELATED PROTEIN"/>
    <property type="match status" value="1"/>
</dbReference>
<evidence type="ECO:0000256" key="2">
    <source>
        <dbReference type="ARBA" id="ARBA00022801"/>
    </source>
</evidence>
<dbReference type="EMBL" id="VSSQ01085001">
    <property type="protein sequence ID" value="MPN32808.1"/>
    <property type="molecule type" value="Genomic_DNA"/>
</dbReference>
<accession>A0A645H1C9</accession>
<dbReference type="InterPro" id="IPR001559">
    <property type="entry name" value="Phosphotriesterase"/>
</dbReference>
<name>A0A645H1C9_9ZZZZ</name>
<dbReference type="EC" id="3.1.1.25" evidence="3"/>
<keyword evidence="1" id="KW-0479">Metal-binding</keyword>
<dbReference type="SUPFAM" id="SSF51556">
    <property type="entry name" value="Metallo-dependent hydrolases"/>
    <property type="match status" value="1"/>
</dbReference>
<dbReference type="Gene3D" id="3.20.20.140">
    <property type="entry name" value="Metal-dependent hydrolases"/>
    <property type="match status" value="1"/>
</dbReference>